<evidence type="ECO:0000313" key="2">
    <source>
        <dbReference type="Proteomes" id="UP000003656"/>
    </source>
</evidence>
<sequence length="42" mass="4590">MGNITSQCVPQRSQTGIFELFSAPICEHHVKGAAQEPLTLLH</sequence>
<dbReference type="Proteomes" id="UP000003656">
    <property type="component" value="Unassembled WGS sequence"/>
</dbReference>
<dbReference type="STRING" id="561180.BIFGAL_03378"/>
<evidence type="ECO:0000313" key="1">
    <source>
        <dbReference type="EMBL" id="EFA23261.1"/>
    </source>
</evidence>
<dbReference type="EMBL" id="ABXB03000002">
    <property type="protein sequence ID" value="EFA23261.1"/>
    <property type="molecule type" value="Genomic_DNA"/>
</dbReference>
<dbReference type="AlphaFoldDB" id="D1NU57"/>
<accession>D1NU57</accession>
<protein>
    <submittedName>
        <fullName evidence="1">Uncharacterized protein</fullName>
    </submittedName>
</protein>
<reference evidence="1 2" key="1">
    <citation type="submission" date="2009-11" db="EMBL/GenBank/DDBJ databases">
        <authorList>
            <person name="Weinstock G."/>
            <person name="Sodergren E."/>
            <person name="Clifton S."/>
            <person name="Fulton L."/>
            <person name="Fulton B."/>
            <person name="Courtney L."/>
            <person name="Fronick C."/>
            <person name="Harrison M."/>
            <person name="Strong C."/>
            <person name="Farmer C."/>
            <person name="Delahaunty K."/>
            <person name="Markovic C."/>
            <person name="Hall O."/>
            <person name="Minx P."/>
            <person name="Tomlinson C."/>
            <person name="Mitreva M."/>
            <person name="Nelson J."/>
            <person name="Hou S."/>
            <person name="Wollam A."/>
            <person name="Pepin K.H."/>
            <person name="Johnson M."/>
            <person name="Bhonagiri V."/>
            <person name="Nash W.E."/>
            <person name="Warren W."/>
            <person name="Chinwalla A."/>
            <person name="Mardis E.R."/>
            <person name="Wilson R.K."/>
        </authorList>
    </citation>
    <scope>NUCLEOTIDE SEQUENCE [LARGE SCALE GENOMIC DNA]</scope>
    <source>
        <strain evidence="1 2">DSM 20093</strain>
    </source>
</reference>
<organism evidence="1 2">
    <name type="scientific">Bifidobacterium gallicum DSM 20093 = LMG 11596</name>
    <dbReference type="NCBI Taxonomy" id="561180"/>
    <lineage>
        <taxon>Bacteria</taxon>
        <taxon>Bacillati</taxon>
        <taxon>Actinomycetota</taxon>
        <taxon>Actinomycetes</taxon>
        <taxon>Bifidobacteriales</taxon>
        <taxon>Bifidobacteriaceae</taxon>
        <taxon>Bifidobacterium</taxon>
    </lineage>
</organism>
<gene>
    <name evidence="1" type="ORF">BIFGAL_03378</name>
</gene>
<comment type="caution">
    <text evidence="1">The sequence shown here is derived from an EMBL/GenBank/DDBJ whole genome shotgun (WGS) entry which is preliminary data.</text>
</comment>
<name>D1NU57_9BIFI</name>
<proteinExistence type="predicted"/>